<organism evidence="6 7">
    <name type="scientific">Deinococcus irradiatisoli</name>
    <dbReference type="NCBI Taxonomy" id="2202254"/>
    <lineage>
        <taxon>Bacteria</taxon>
        <taxon>Thermotogati</taxon>
        <taxon>Deinococcota</taxon>
        <taxon>Deinococci</taxon>
        <taxon>Deinococcales</taxon>
        <taxon>Deinococcaceae</taxon>
        <taxon>Deinococcus</taxon>
    </lineage>
</organism>
<sequence>MTSERRRARPNTQSPGLLFKTADFKQTEGPALSAPAKLKTVSADAAFSDPSRTSAVRGATLELLDVAYQYSGRRGQKAGLGPLNLKVGAGEFLTVVGPSGSGKSTLLSVLAGFLKPQAGEVRLAGHKVQGPHPALTLVQQEHALFPWLTVAGNVAFGLRSQKVPRDEQRRRVAEALEQVGLGDYGDRRVHELSGGQKQRVSLARALATRPGLLLLDEPFSALDARTRTEISEQLLGIWRRQQVTVVFVTHNLEEALELGQRVVALRGGEVVLDAQTAELSAGALREVLDEA</sequence>
<evidence type="ECO:0000313" key="7">
    <source>
        <dbReference type="Proteomes" id="UP000245368"/>
    </source>
</evidence>
<accession>A0A2Z3JCA5</accession>
<dbReference type="SUPFAM" id="SSF52540">
    <property type="entry name" value="P-loop containing nucleoside triphosphate hydrolases"/>
    <property type="match status" value="1"/>
</dbReference>
<evidence type="ECO:0000256" key="4">
    <source>
        <dbReference type="SAM" id="MobiDB-lite"/>
    </source>
</evidence>
<dbReference type="Proteomes" id="UP000245368">
    <property type="component" value="Chromosome"/>
</dbReference>
<feature type="region of interest" description="Disordered" evidence="4">
    <location>
        <begin position="1"/>
        <end position="20"/>
    </location>
</feature>
<dbReference type="Pfam" id="PF00005">
    <property type="entry name" value="ABC_tran"/>
    <property type="match status" value="1"/>
</dbReference>
<keyword evidence="1" id="KW-0813">Transport</keyword>
<dbReference type="GO" id="GO:0016887">
    <property type="term" value="F:ATP hydrolysis activity"/>
    <property type="evidence" value="ECO:0007669"/>
    <property type="project" value="InterPro"/>
</dbReference>
<dbReference type="Gene3D" id="3.40.50.300">
    <property type="entry name" value="P-loop containing nucleotide triphosphate hydrolases"/>
    <property type="match status" value="1"/>
</dbReference>
<proteinExistence type="predicted"/>
<dbReference type="InterPro" id="IPR003593">
    <property type="entry name" value="AAA+_ATPase"/>
</dbReference>
<dbReference type="InterPro" id="IPR027417">
    <property type="entry name" value="P-loop_NTPase"/>
</dbReference>
<evidence type="ECO:0000256" key="2">
    <source>
        <dbReference type="ARBA" id="ARBA00022741"/>
    </source>
</evidence>
<evidence type="ECO:0000256" key="1">
    <source>
        <dbReference type="ARBA" id="ARBA00022448"/>
    </source>
</evidence>
<dbReference type="InterPro" id="IPR017871">
    <property type="entry name" value="ABC_transporter-like_CS"/>
</dbReference>
<name>A0A2Z3JCA5_9DEIO</name>
<reference evidence="6 7" key="1">
    <citation type="submission" date="2018-05" db="EMBL/GenBank/DDBJ databases">
        <title>Complete Genome Sequence of Deinococcus sp. strain 17bor-2.</title>
        <authorList>
            <person name="Srinivasan S."/>
        </authorList>
    </citation>
    <scope>NUCLEOTIDE SEQUENCE [LARGE SCALE GENOMIC DNA]</scope>
    <source>
        <strain evidence="6 7">17bor-2</strain>
    </source>
</reference>
<dbReference type="SMART" id="SM00382">
    <property type="entry name" value="AAA"/>
    <property type="match status" value="1"/>
</dbReference>
<evidence type="ECO:0000313" key="6">
    <source>
        <dbReference type="EMBL" id="AWN22585.1"/>
    </source>
</evidence>
<evidence type="ECO:0000259" key="5">
    <source>
        <dbReference type="PROSITE" id="PS50893"/>
    </source>
</evidence>
<keyword evidence="2" id="KW-0547">Nucleotide-binding</keyword>
<dbReference type="InterPro" id="IPR050166">
    <property type="entry name" value="ABC_transporter_ATP-bind"/>
</dbReference>
<dbReference type="PANTHER" id="PTHR42788:SF13">
    <property type="entry name" value="ALIPHATIC SULFONATES IMPORT ATP-BINDING PROTEIN SSUB"/>
    <property type="match status" value="1"/>
</dbReference>
<protein>
    <submittedName>
        <fullName evidence="6">ABC transporter ATP-binding protein</fullName>
    </submittedName>
</protein>
<dbReference type="PROSITE" id="PS00211">
    <property type="entry name" value="ABC_TRANSPORTER_1"/>
    <property type="match status" value="1"/>
</dbReference>
<evidence type="ECO:0000256" key="3">
    <source>
        <dbReference type="ARBA" id="ARBA00022840"/>
    </source>
</evidence>
<dbReference type="GO" id="GO:0005524">
    <property type="term" value="F:ATP binding"/>
    <property type="evidence" value="ECO:0007669"/>
    <property type="project" value="UniProtKB-KW"/>
</dbReference>
<feature type="domain" description="ABC transporter" evidence="5">
    <location>
        <begin position="61"/>
        <end position="291"/>
    </location>
</feature>
<gene>
    <name evidence="6" type="ORF">DKM44_04525</name>
</gene>
<dbReference type="InterPro" id="IPR003439">
    <property type="entry name" value="ABC_transporter-like_ATP-bd"/>
</dbReference>
<keyword evidence="3 6" id="KW-0067">ATP-binding</keyword>
<dbReference type="KEGG" id="dez:DKM44_04525"/>
<dbReference type="AlphaFoldDB" id="A0A2Z3JCA5"/>
<dbReference type="PANTHER" id="PTHR42788">
    <property type="entry name" value="TAURINE IMPORT ATP-BINDING PROTEIN-RELATED"/>
    <property type="match status" value="1"/>
</dbReference>
<keyword evidence="7" id="KW-1185">Reference proteome</keyword>
<dbReference type="EMBL" id="CP029494">
    <property type="protein sequence ID" value="AWN22585.1"/>
    <property type="molecule type" value="Genomic_DNA"/>
</dbReference>
<dbReference type="CDD" id="cd03293">
    <property type="entry name" value="ABC_NrtD_SsuB_transporters"/>
    <property type="match status" value="1"/>
</dbReference>
<dbReference type="PROSITE" id="PS50893">
    <property type="entry name" value="ABC_TRANSPORTER_2"/>
    <property type="match status" value="1"/>
</dbReference>
<dbReference type="OrthoDB" id="61712at2"/>